<keyword evidence="5" id="KW-0732">Signal</keyword>
<reference evidence="7" key="1">
    <citation type="submission" date="2020-11" db="EMBL/GenBank/DDBJ databases">
        <authorList>
            <person name="Whiteford S."/>
        </authorList>
    </citation>
    <scope>NUCLEOTIDE SEQUENCE</scope>
</reference>
<feature type="domain" description="Epoxide hydrolase N-terminal" evidence="6">
    <location>
        <begin position="418"/>
        <end position="517"/>
    </location>
</feature>
<evidence type="ECO:0000313" key="7">
    <source>
        <dbReference type="EMBL" id="CAG9103981.1"/>
    </source>
</evidence>
<comment type="caution">
    <text evidence="7">The sequence shown here is derived from an EMBL/GenBank/DDBJ whole genome shotgun (WGS) entry which is preliminary data.</text>
</comment>
<dbReference type="GO" id="GO:0004301">
    <property type="term" value="F:epoxide hydrolase activity"/>
    <property type="evidence" value="ECO:0007669"/>
    <property type="project" value="TreeGrafter"/>
</dbReference>
<organism evidence="7 8">
    <name type="scientific">Plutella xylostella</name>
    <name type="common">Diamondback moth</name>
    <name type="synonym">Plutella maculipennis</name>
    <dbReference type="NCBI Taxonomy" id="51655"/>
    <lineage>
        <taxon>Eukaryota</taxon>
        <taxon>Metazoa</taxon>
        <taxon>Ecdysozoa</taxon>
        <taxon>Arthropoda</taxon>
        <taxon>Hexapoda</taxon>
        <taxon>Insecta</taxon>
        <taxon>Pterygota</taxon>
        <taxon>Neoptera</taxon>
        <taxon>Endopterygota</taxon>
        <taxon>Lepidoptera</taxon>
        <taxon>Glossata</taxon>
        <taxon>Ditrysia</taxon>
        <taxon>Yponomeutoidea</taxon>
        <taxon>Plutellidae</taxon>
        <taxon>Plutella</taxon>
    </lineage>
</organism>
<evidence type="ECO:0000256" key="2">
    <source>
        <dbReference type="ARBA" id="ARBA00022797"/>
    </source>
</evidence>
<feature type="signal peptide" evidence="5">
    <location>
        <begin position="1"/>
        <end position="23"/>
    </location>
</feature>
<evidence type="ECO:0000256" key="4">
    <source>
        <dbReference type="SAM" id="MobiDB-lite"/>
    </source>
</evidence>
<dbReference type="PANTHER" id="PTHR21661">
    <property type="entry name" value="EPOXIDE HYDROLASE 1-RELATED"/>
    <property type="match status" value="1"/>
</dbReference>
<dbReference type="EMBL" id="CAJHNJ030000008">
    <property type="protein sequence ID" value="CAG9103981.1"/>
    <property type="molecule type" value="Genomic_DNA"/>
</dbReference>
<evidence type="ECO:0000256" key="5">
    <source>
        <dbReference type="SAM" id="SignalP"/>
    </source>
</evidence>
<evidence type="ECO:0000256" key="3">
    <source>
        <dbReference type="ARBA" id="ARBA00022801"/>
    </source>
</evidence>
<comment type="similarity">
    <text evidence="1">Belongs to the peptidase S33 family.</text>
</comment>
<dbReference type="SUPFAM" id="SSF53474">
    <property type="entry name" value="alpha/beta-Hydrolases"/>
    <property type="match status" value="2"/>
</dbReference>
<protein>
    <submittedName>
        <fullName evidence="7">(diamondback moth) hypothetical protein</fullName>
    </submittedName>
</protein>
<dbReference type="InterPro" id="IPR010497">
    <property type="entry name" value="Epoxide_hydro_N"/>
</dbReference>
<accession>A0A8S4DU98</accession>
<feature type="domain" description="Epoxide hydrolase N-terminal" evidence="6">
    <location>
        <begin position="96"/>
        <end position="195"/>
    </location>
</feature>
<dbReference type="Proteomes" id="UP000653454">
    <property type="component" value="Unassembled WGS sequence"/>
</dbReference>
<name>A0A8S4DU98_PLUXY</name>
<dbReference type="AlphaFoldDB" id="A0A8S4DU98"/>
<dbReference type="Pfam" id="PF06441">
    <property type="entry name" value="EHN"/>
    <property type="match status" value="2"/>
</dbReference>
<feature type="compositionally biased region" description="Low complexity" evidence="4">
    <location>
        <begin position="841"/>
        <end position="854"/>
    </location>
</feature>
<dbReference type="InterPro" id="IPR029058">
    <property type="entry name" value="AB_hydrolase_fold"/>
</dbReference>
<feature type="chain" id="PRO_5035733229" evidence="5">
    <location>
        <begin position="24"/>
        <end position="870"/>
    </location>
</feature>
<feature type="region of interest" description="Disordered" evidence="4">
    <location>
        <begin position="824"/>
        <end position="870"/>
    </location>
</feature>
<evidence type="ECO:0000259" key="6">
    <source>
        <dbReference type="Pfam" id="PF06441"/>
    </source>
</evidence>
<feature type="compositionally biased region" description="Basic residues" evidence="4">
    <location>
        <begin position="828"/>
        <end position="839"/>
    </location>
</feature>
<evidence type="ECO:0000256" key="1">
    <source>
        <dbReference type="ARBA" id="ARBA00010088"/>
    </source>
</evidence>
<gene>
    <name evidence="7" type="ORF">PLXY2_LOCUS3097</name>
</gene>
<sequence>MAYFLTWCSCYFIVFTSFSVSGGLLGDVSDTATKPVSSASDTATALQTLSKLGTYIPAYLEVAQKIASSFVPEPQSIPPINQSLQWGPGRKDRDSIRPFHVRFSDEMVKDLLYRINHRRKIRPSLQGSGNHYGPNSALVKQVLDHWSQKYDFKERANKLNRHPQYITNVNGLDIHYIHVQPSGNKRVVPILLIHSVESNSLQFSNLIDHMIGSGGDFEFEIIAADMPGFGYSQATNKQGLYEYHIAVILNNLMQRLGHSQYFLHAEGCGTFVACAMGVLYPDTIQGFHSGFPVSILPKTLIKYGLGAIFPSAFGISEKDEKKMYPLLKKTVLFLLKNLSYLIEYATRPDQVDTATKPVSSASDTATALQTLSKLGTYIPAYLEVAQKIASSFVPEPQSIPPINQSLQWGPGRKDRDSIRPFHVRFSDEMVKDLLYRINHRRKIRPSLQGSGNHYGPNSALVKQVLDHWSQKYDFKERANKLNRHPQYITNVNGLDIHYIHVQPSGNKRVVPILLIHSVESNSLQFSNLIDHMIGSGGDFEFEIIAADMPGFGYSQATNKQGLYEYHIAVILNNLMQRLGHSQYFLHAEGCGTFVACAMGVLYPDTIQGFHSGFPVSILPKTLIKYGLGAIFPSAFGISEKDEKKMYPLLKKTVLFLLKNLSYLIEYATRPDQVGIGLDESPTALAAWFIQVYTFGANGRGQNLNPPDGNIFKNYDIDDILDYLTVVWDQQSATTSARFIKELVDFKDEVNFDMYLSPDYVPFVANKRNDDILFESNDLIKDKFPNLVQSNTIDGGHFADITNPEGVADSIRSGVVAMENYEGRSNNKQTHKKKRHHHHNSGNENSSGYNSGNENRSILPANENISGLLRK</sequence>
<keyword evidence="8" id="KW-1185">Reference proteome</keyword>
<keyword evidence="2" id="KW-0058">Aromatic hydrocarbons catabolism</keyword>
<keyword evidence="3" id="KW-0378">Hydrolase</keyword>
<dbReference type="Gene3D" id="3.40.50.1820">
    <property type="entry name" value="alpha/beta hydrolase"/>
    <property type="match status" value="2"/>
</dbReference>
<dbReference type="PANTHER" id="PTHR21661:SF35">
    <property type="entry name" value="EPOXIDE HYDROLASE"/>
    <property type="match status" value="1"/>
</dbReference>
<proteinExistence type="inferred from homology"/>
<dbReference type="GO" id="GO:0097176">
    <property type="term" value="P:epoxide metabolic process"/>
    <property type="evidence" value="ECO:0007669"/>
    <property type="project" value="TreeGrafter"/>
</dbReference>
<evidence type="ECO:0000313" key="8">
    <source>
        <dbReference type="Proteomes" id="UP000653454"/>
    </source>
</evidence>